<evidence type="ECO:0000256" key="1">
    <source>
        <dbReference type="ARBA" id="ARBA00023015"/>
    </source>
</evidence>
<evidence type="ECO:0000256" key="2">
    <source>
        <dbReference type="ARBA" id="ARBA00023125"/>
    </source>
</evidence>
<accession>A0ABS1LZI8</accession>
<sequence>MEKALVGSVEVSSSSTVSPRQAFEQWEALMADAVAPSQIAPLHDGRWSGKMVTAQFDNFAVSRMRASAQRALRTKRLVDQSTEEFLLVNIVTSGTNWTEQNGVTAESSAGTITFFDSGLPLESNTTDDAESTMVRAPIQLILDHTGLRREELPTALALPTTGALGVIAGFFRQLVSLPTGELDRAITVLGNDAAVMLGSAVQLAAADTATTAGAADALCTRQLVLGYMRQHCTRPDLTVDEIARACLISRRTLYRVCEGFGEPGAILRRMRVEHARKLLRANPTRALAAIAADSGFATDRHFYRAFREETGFTPGQLREQLGRRPGAH</sequence>
<feature type="domain" description="HTH araC/xylS-type" evidence="4">
    <location>
        <begin position="222"/>
        <end position="320"/>
    </location>
</feature>
<dbReference type="SUPFAM" id="SSF46689">
    <property type="entry name" value="Homeodomain-like"/>
    <property type="match status" value="1"/>
</dbReference>
<evidence type="ECO:0000259" key="4">
    <source>
        <dbReference type="PROSITE" id="PS01124"/>
    </source>
</evidence>
<dbReference type="Gene3D" id="1.10.10.60">
    <property type="entry name" value="Homeodomain-like"/>
    <property type="match status" value="1"/>
</dbReference>
<dbReference type="Pfam" id="PF14525">
    <property type="entry name" value="AraC_binding_2"/>
    <property type="match status" value="1"/>
</dbReference>
<keyword evidence="2" id="KW-0238">DNA-binding</keyword>
<proteinExistence type="predicted"/>
<name>A0ABS1LZI8_9NOCA</name>
<protein>
    <submittedName>
        <fullName evidence="5">AraC family transcriptional regulator</fullName>
    </submittedName>
</protein>
<dbReference type="RefSeq" id="WP_201944341.1">
    <property type="nucleotide sequence ID" value="NZ_JAERRJ010000002.1"/>
</dbReference>
<keyword evidence="3" id="KW-0804">Transcription</keyword>
<dbReference type="EMBL" id="JAERRJ010000002">
    <property type="protein sequence ID" value="MBL1073822.1"/>
    <property type="molecule type" value="Genomic_DNA"/>
</dbReference>
<dbReference type="PROSITE" id="PS01124">
    <property type="entry name" value="HTH_ARAC_FAMILY_2"/>
    <property type="match status" value="1"/>
</dbReference>
<dbReference type="Proteomes" id="UP000602198">
    <property type="component" value="Unassembled WGS sequence"/>
</dbReference>
<dbReference type="PROSITE" id="PS00041">
    <property type="entry name" value="HTH_ARAC_FAMILY_1"/>
    <property type="match status" value="1"/>
</dbReference>
<dbReference type="Pfam" id="PF12833">
    <property type="entry name" value="HTH_18"/>
    <property type="match status" value="1"/>
</dbReference>
<dbReference type="SMART" id="SM00342">
    <property type="entry name" value="HTH_ARAC"/>
    <property type="match status" value="1"/>
</dbReference>
<evidence type="ECO:0000313" key="5">
    <source>
        <dbReference type="EMBL" id="MBL1073822.1"/>
    </source>
</evidence>
<reference evidence="5 6" key="1">
    <citation type="submission" date="2021-01" db="EMBL/GenBank/DDBJ databases">
        <title>WGS of actinomycetes isolated from Thailand.</title>
        <authorList>
            <person name="Thawai C."/>
        </authorList>
    </citation>
    <scope>NUCLEOTIDE SEQUENCE [LARGE SCALE GENOMIC DNA]</scope>
    <source>
        <strain evidence="5 6">LPG 2</strain>
    </source>
</reference>
<organism evidence="5 6">
    <name type="scientific">Nocardia acididurans</name>
    <dbReference type="NCBI Taxonomy" id="2802282"/>
    <lineage>
        <taxon>Bacteria</taxon>
        <taxon>Bacillati</taxon>
        <taxon>Actinomycetota</taxon>
        <taxon>Actinomycetes</taxon>
        <taxon>Mycobacteriales</taxon>
        <taxon>Nocardiaceae</taxon>
        <taxon>Nocardia</taxon>
    </lineage>
</organism>
<evidence type="ECO:0000256" key="3">
    <source>
        <dbReference type="ARBA" id="ARBA00023163"/>
    </source>
</evidence>
<dbReference type="InterPro" id="IPR009057">
    <property type="entry name" value="Homeodomain-like_sf"/>
</dbReference>
<keyword evidence="1" id="KW-0805">Transcription regulation</keyword>
<keyword evidence="6" id="KW-1185">Reference proteome</keyword>
<gene>
    <name evidence="5" type="ORF">JK358_05400</name>
</gene>
<comment type="caution">
    <text evidence="5">The sequence shown here is derived from an EMBL/GenBank/DDBJ whole genome shotgun (WGS) entry which is preliminary data.</text>
</comment>
<dbReference type="InterPro" id="IPR018060">
    <property type="entry name" value="HTH_AraC"/>
</dbReference>
<dbReference type="PANTHER" id="PTHR46796">
    <property type="entry name" value="HTH-TYPE TRANSCRIPTIONAL ACTIVATOR RHAS-RELATED"/>
    <property type="match status" value="1"/>
</dbReference>
<dbReference type="InterPro" id="IPR018062">
    <property type="entry name" value="HTH_AraC-typ_CS"/>
</dbReference>
<dbReference type="InterPro" id="IPR050204">
    <property type="entry name" value="AraC_XylS_family_regulators"/>
</dbReference>
<evidence type="ECO:0000313" key="6">
    <source>
        <dbReference type="Proteomes" id="UP000602198"/>
    </source>
</evidence>
<dbReference type="InterPro" id="IPR035418">
    <property type="entry name" value="AraC-bd_2"/>
</dbReference>